<gene>
    <name evidence="1" type="ORF">SH1V18_02760</name>
</gene>
<name>A0A9W6DD01_9FIRM</name>
<dbReference type="AlphaFoldDB" id="A0A9W6DD01"/>
<organism evidence="1 2">
    <name type="scientific">Vallitalea longa</name>
    <dbReference type="NCBI Taxonomy" id="2936439"/>
    <lineage>
        <taxon>Bacteria</taxon>
        <taxon>Bacillati</taxon>
        <taxon>Bacillota</taxon>
        <taxon>Clostridia</taxon>
        <taxon>Lachnospirales</taxon>
        <taxon>Vallitaleaceae</taxon>
        <taxon>Vallitalea</taxon>
    </lineage>
</organism>
<keyword evidence="2" id="KW-1185">Reference proteome</keyword>
<evidence type="ECO:0000313" key="2">
    <source>
        <dbReference type="Proteomes" id="UP001144256"/>
    </source>
</evidence>
<reference evidence="1" key="1">
    <citation type="submission" date="2022-06" db="EMBL/GenBank/DDBJ databases">
        <title>Vallitalea longa sp. nov., an anaerobic bacterium isolated from marine sediment.</title>
        <authorList>
            <person name="Hirano S."/>
            <person name="Terahara T."/>
            <person name="Mori K."/>
            <person name="Hamada M."/>
            <person name="Matsumoto R."/>
            <person name="Kobayashi T."/>
        </authorList>
    </citation>
    <scope>NUCLEOTIDE SEQUENCE</scope>
    <source>
        <strain evidence="1">SH18-1</strain>
    </source>
</reference>
<comment type="caution">
    <text evidence="1">The sequence shown here is derived from an EMBL/GenBank/DDBJ whole genome shotgun (WGS) entry which is preliminary data.</text>
</comment>
<evidence type="ECO:0000313" key="1">
    <source>
        <dbReference type="EMBL" id="GKX27796.1"/>
    </source>
</evidence>
<dbReference type="Proteomes" id="UP001144256">
    <property type="component" value="Unassembled WGS sequence"/>
</dbReference>
<protein>
    <submittedName>
        <fullName evidence="1">Uncharacterized protein</fullName>
    </submittedName>
</protein>
<accession>A0A9W6DD01</accession>
<proteinExistence type="predicted"/>
<dbReference type="RefSeq" id="WP_281811465.1">
    <property type="nucleotide sequence ID" value="NZ_BRLB01000001.1"/>
</dbReference>
<dbReference type="EMBL" id="BRLB01000001">
    <property type="protein sequence ID" value="GKX27796.1"/>
    <property type="molecule type" value="Genomic_DNA"/>
</dbReference>
<sequence length="104" mass="12457">MWTDINNDYKQIFESKLEKWQPIQNDIDMIVEDMKELINSTIDDCGDIEMAEEQKQELKKLQINTFEKKQELAKDYIKEIFYCTPINVLLNGDKVSYIYKQLIN</sequence>